<dbReference type="SMART" id="SM00906">
    <property type="entry name" value="Fungal_trans"/>
    <property type="match status" value="1"/>
</dbReference>
<dbReference type="PROSITE" id="PS00463">
    <property type="entry name" value="ZN2_CY6_FUNGAL_1"/>
    <property type="match status" value="1"/>
</dbReference>
<keyword evidence="4" id="KW-0805">Transcription regulation</keyword>
<dbReference type="Proteomes" id="UP001182556">
    <property type="component" value="Unassembled WGS sequence"/>
</dbReference>
<evidence type="ECO:0000256" key="7">
    <source>
        <dbReference type="ARBA" id="ARBA00023242"/>
    </source>
</evidence>
<evidence type="ECO:0000256" key="4">
    <source>
        <dbReference type="ARBA" id="ARBA00023015"/>
    </source>
</evidence>
<dbReference type="GO" id="GO:0008270">
    <property type="term" value="F:zinc ion binding"/>
    <property type="evidence" value="ECO:0007669"/>
    <property type="project" value="InterPro"/>
</dbReference>
<feature type="region of interest" description="Disordered" evidence="8">
    <location>
        <begin position="1"/>
        <end position="20"/>
    </location>
</feature>
<dbReference type="InterPro" id="IPR007219">
    <property type="entry name" value="XnlR_reg_dom"/>
</dbReference>
<feature type="region of interest" description="Disordered" evidence="8">
    <location>
        <begin position="110"/>
        <end position="134"/>
    </location>
</feature>
<dbReference type="Pfam" id="PF04082">
    <property type="entry name" value="Fungal_trans"/>
    <property type="match status" value="1"/>
</dbReference>
<organism evidence="10 11">
    <name type="scientific">Papiliotrema laurentii</name>
    <name type="common">Cryptococcus laurentii</name>
    <dbReference type="NCBI Taxonomy" id="5418"/>
    <lineage>
        <taxon>Eukaryota</taxon>
        <taxon>Fungi</taxon>
        <taxon>Dikarya</taxon>
        <taxon>Basidiomycota</taxon>
        <taxon>Agaricomycotina</taxon>
        <taxon>Tremellomycetes</taxon>
        <taxon>Tremellales</taxon>
        <taxon>Rhynchogastremaceae</taxon>
        <taxon>Papiliotrema</taxon>
    </lineage>
</organism>
<evidence type="ECO:0000256" key="8">
    <source>
        <dbReference type="SAM" id="MobiDB-lite"/>
    </source>
</evidence>
<evidence type="ECO:0000313" key="11">
    <source>
        <dbReference type="Proteomes" id="UP001182556"/>
    </source>
</evidence>
<evidence type="ECO:0000256" key="6">
    <source>
        <dbReference type="ARBA" id="ARBA00023163"/>
    </source>
</evidence>
<dbReference type="PANTHER" id="PTHR31313:SF81">
    <property type="entry name" value="TY1 ENHANCER ACTIVATOR"/>
    <property type="match status" value="1"/>
</dbReference>
<reference evidence="10" key="1">
    <citation type="submission" date="2023-02" db="EMBL/GenBank/DDBJ databases">
        <title>Identification and recombinant expression of a fungal hydrolase from Papiliotrema laurentii that hydrolyzes apple cutin and clears colloidal polyester polyurethane.</title>
        <authorList>
            <consortium name="DOE Joint Genome Institute"/>
            <person name="Roman V.A."/>
            <person name="Bojanowski C."/>
            <person name="Crable B.R."/>
            <person name="Wagner D.N."/>
            <person name="Hung C.S."/>
            <person name="Nadeau L.J."/>
            <person name="Schratz L."/>
            <person name="Haridas S."/>
            <person name="Pangilinan J."/>
            <person name="Lipzen A."/>
            <person name="Na H."/>
            <person name="Yan M."/>
            <person name="Ng V."/>
            <person name="Grigoriev I.V."/>
            <person name="Spatafora J.W."/>
            <person name="Barlow D."/>
            <person name="Biffinger J."/>
            <person name="Kelley-Loughnane N."/>
            <person name="Varaljay V.A."/>
            <person name="Crookes-Goodson W.J."/>
        </authorList>
    </citation>
    <scope>NUCLEOTIDE SEQUENCE</scope>
    <source>
        <strain evidence="10">5307AH</strain>
    </source>
</reference>
<feature type="region of interest" description="Disordered" evidence="8">
    <location>
        <begin position="614"/>
        <end position="654"/>
    </location>
</feature>
<dbReference type="InterPro" id="IPR001138">
    <property type="entry name" value="Zn2Cys6_DnaBD"/>
</dbReference>
<evidence type="ECO:0000256" key="1">
    <source>
        <dbReference type="ARBA" id="ARBA00004123"/>
    </source>
</evidence>
<dbReference type="CDD" id="cd00067">
    <property type="entry name" value="GAL4"/>
    <property type="match status" value="1"/>
</dbReference>
<accession>A0AAD9CXR9</accession>
<dbReference type="Gene3D" id="4.10.240.10">
    <property type="entry name" value="Zn(2)-C6 fungal-type DNA-binding domain"/>
    <property type="match status" value="1"/>
</dbReference>
<keyword evidence="6" id="KW-0804">Transcription</keyword>
<dbReference type="InterPro" id="IPR036864">
    <property type="entry name" value="Zn2-C6_fun-type_DNA-bd_sf"/>
</dbReference>
<keyword evidence="5" id="KW-0238">DNA-binding</keyword>
<evidence type="ECO:0000256" key="2">
    <source>
        <dbReference type="ARBA" id="ARBA00022723"/>
    </source>
</evidence>
<protein>
    <submittedName>
        <fullName evidence="10">Fungal-specific transcription factor domain-containing protein</fullName>
    </submittedName>
</protein>
<keyword evidence="7" id="KW-0539">Nucleus</keyword>
<dbReference type="GO" id="GO:0006351">
    <property type="term" value="P:DNA-templated transcription"/>
    <property type="evidence" value="ECO:0007669"/>
    <property type="project" value="InterPro"/>
</dbReference>
<dbReference type="InterPro" id="IPR051615">
    <property type="entry name" value="Transcr_Regulatory_Elem"/>
</dbReference>
<sequence>MSQSDQAGPSAATPVTVTGKKRRNNVNKACENCRRRRIKCDGVRPSCGTCAVYKDDCYWEAREDYRKPLSRAQVEALVMRVKDLERVLRQHGLDPGTSVEGIGQGLSSFTTHRETSESRDSDTATSNPNDPRDWTLDHLVEREAGDLHLHGPTSAFRHLGRYPRERASALNIYTSNLPAPDLPIGYARHLPSTVPLSQYEHDHCLDMFFKYYASWCLRTNPILFRQEMTASVNPPFPRTSHYSPLLHNAMLSIGLGFSDDPNLRHPLTRKKFADQAKSFIDEEGMNPSVATVQALAHLAAYHSLGAEHNLGWLYIGMSLRCAMALGLNTDTGKLLDKGQFTPEQARARNVTFWTAVVQEGLWAPYIGRSISTPEYTTGLPVIDESLDRIVFDMPAWSDIQSQPSMLSTAFLETVKLMQIGERIMNTLYGLKVDMPTLDQTGTISEISLALSNWHENLPPSLVLNYASPKNALPHILMMHLSHAWLVILLHRPFYRPLNNLPGAHGEQSAAAGRAAWAVKQCDRAAFHVIQMLQIWHRLHNLRYSPPTALQVCFIAGTTHLLSLASSRSNSKKHLEAASHVNECVRLLRHMAVTWPAAEQARILLEGLRTDYGLSGTESVPPSPTKNSAALPDAPADSASSYELPSKPPVPMSTE</sequence>
<evidence type="ECO:0000313" key="10">
    <source>
        <dbReference type="EMBL" id="KAK1923914.1"/>
    </source>
</evidence>
<dbReference type="AlphaFoldDB" id="A0AAD9CXR9"/>
<gene>
    <name evidence="10" type="ORF">DB88DRAFT_257632</name>
</gene>
<evidence type="ECO:0000259" key="9">
    <source>
        <dbReference type="PROSITE" id="PS50048"/>
    </source>
</evidence>
<dbReference type="CDD" id="cd12148">
    <property type="entry name" value="fungal_TF_MHR"/>
    <property type="match status" value="1"/>
</dbReference>
<comment type="caution">
    <text evidence="10">The sequence shown here is derived from an EMBL/GenBank/DDBJ whole genome shotgun (WGS) entry which is preliminary data.</text>
</comment>
<dbReference type="GO" id="GO:0003677">
    <property type="term" value="F:DNA binding"/>
    <property type="evidence" value="ECO:0007669"/>
    <property type="project" value="UniProtKB-KW"/>
</dbReference>
<evidence type="ECO:0000256" key="3">
    <source>
        <dbReference type="ARBA" id="ARBA00022833"/>
    </source>
</evidence>
<dbReference type="SUPFAM" id="SSF57701">
    <property type="entry name" value="Zn2/Cys6 DNA-binding domain"/>
    <property type="match status" value="1"/>
</dbReference>
<feature type="compositionally biased region" description="Basic and acidic residues" evidence="8">
    <location>
        <begin position="111"/>
        <end position="122"/>
    </location>
</feature>
<dbReference type="Pfam" id="PF00172">
    <property type="entry name" value="Zn_clus"/>
    <property type="match status" value="1"/>
</dbReference>
<evidence type="ECO:0000256" key="5">
    <source>
        <dbReference type="ARBA" id="ARBA00023125"/>
    </source>
</evidence>
<dbReference type="PANTHER" id="PTHR31313">
    <property type="entry name" value="TY1 ENHANCER ACTIVATOR"/>
    <property type="match status" value="1"/>
</dbReference>
<dbReference type="GO" id="GO:0005634">
    <property type="term" value="C:nucleus"/>
    <property type="evidence" value="ECO:0007669"/>
    <property type="project" value="UniProtKB-SubCell"/>
</dbReference>
<name>A0AAD9CXR9_PAPLA</name>
<feature type="compositionally biased region" description="Low complexity" evidence="8">
    <location>
        <begin position="627"/>
        <end position="640"/>
    </location>
</feature>
<dbReference type="EMBL" id="JAODAN010000005">
    <property type="protein sequence ID" value="KAK1923914.1"/>
    <property type="molecule type" value="Genomic_DNA"/>
</dbReference>
<feature type="compositionally biased region" description="Pro residues" evidence="8">
    <location>
        <begin position="645"/>
        <end position="654"/>
    </location>
</feature>
<feature type="domain" description="Zn(2)-C6 fungal-type" evidence="9">
    <location>
        <begin position="29"/>
        <end position="59"/>
    </location>
</feature>
<dbReference type="SMART" id="SM00066">
    <property type="entry name" value="GAL4"/>
    <property type="match status" value="1"/>
</dbReference>
<keyword evidence="2" id="KW-0479">Metal-binding</keyword>
<dbReference type="GO" id="GO:0000981">
    <property type="term" value="F:DNA-binding transcription factor activity, RNA polymerase II-specific"/>
    <property type="evidence" value="ECO:0007669"/>
    <property type="project" value="InterPro"/>
</dbReference>
<keyword evidence="3" id="KW-0862">Zinc</keyword>
<dbReference type="PROSITE" id="PS50048">
    <property type="entry name" value="ZN2_CY6_FUNGAL_2"/>
    <property type="match status" value="1"/>
</dbReference>
<keyword evidence="11" id="KW-1185">Reference proteome</keyword>
<comment type="subcellular location">
    <subcellularLocation>
        <location evidence="1">Nucleus</location>
    </subcellularLocation>
</comment>
<proteinExistence type="predicted"/>